<gene>
    <name evidence="2" type="ORF">A0H76_2184</name>
</gene>
<protein>
    <submittedName>
        <fullName evidence="2">Uncharacterized protein</fullName>
    </submittedName>
</protein>
<reference evidence="2 3" key="1">
    <citation type="journal article" date="2017" name="Environ. Microbiol.">
        <title>Decay of the glycolytic pathway and adaptation to intranuclear parasitism within Enterocytozoonidae microsporidia.</title>
        <authorList>
            <person name="Wiredu Boakye D."/>
            <person name="Jaroenlak P."/>
            <person name="Prachumwat A."/>
            <person name="Williams T.A."/>
            <person name="Bateman K.S."/>
            <person name="Itsathitphaisarn O."/>
            <person name="Sritunyalucksana K."/>
            <person name="Paszkiewicz K.H."/>
            <person name="Moore K.A."/>
            <person name="Stentiford G.D."/>
            <person name="Williams B.A."/>
        </authorList>
    </citation>
    <scope>NUCLEOTIDE SEQUENCE [LARGE SCALE GENOMIC DNA]</scope>
    <source>
        <strain evidence="3">canceri</strain>
    </source>
</reference>
<proteinExistence type="predicted"/>
<dbReference type="VEuPathDB" id="MicrosporidiaDB:A0H76_2184"/>
<sequence length="210" mass="24611">MKTFKALLEASMVLGPVICFIPQIYRKEIVYNPILSLLIILSSLIKLFIFSNDSLKSTVLLHNLSLILLHTYLLKLNKKVSLSVEIKKFKLKLKYFNLLIITTMFSLIFLYFVSMIHKRFIFDPMSATLDCLIAFLQYIFYRDDARKPIEMFLIGLFGNIIKLILFAFVVKIRVYLLISVLLQVFFDISILKSYKKALHEDTLEFVEDFK</sequence>
<accession>A0A1X0QLF6</accession>
<feature type="transmembrane region" description="Helical" evidence="1">
    <location>
        <begin position="6"/>
        <end position="22"/>
    </location>
</feature>
<dbReference type="VEuPathDB" id="MicrosporidiaDB:HERIO_572"/>
<feature type="transmembrane region" description="Helical" evidence="1">
    <location>
        <begin position="151"/>
        <end position="168"/>
    </location>
</feature>
<evidence type="ECO:0000313" key="2">
    <source>
        <dbReference type="EMBL" id="ORE00588.1"/>
    </source>
</evidence>
<keyword evidence="1" id="KW-0812">Transmembrane</keyword>
<evidence type="ECO:0000313" key="3">
    <source>
        <dbReference type="Proteomes" id="UP000192501"/>
    </source>
</evidence>
<feature type="transmembrane region" description="Helical" evidence="1">
    <location>
        <begin position="174"/>
        <end position="191"/>
    </location>
</feature>
<feature type="transmembrane region" description="Helical" evidence="1">
    <location>
        <begin position="95"/>
        <end position="114"/>
    </location>
</feature>
<evidence type="ECO:0000256" key="1">
    <source>
        <dbReference type="SAM" id="Phobius"/>
    </source>
</evidence>
<feature type="transmembrane region" description="Helical" evidence="1">
    <location>
        <begin position="29"/>
        <end position="49"/>
    </location>
</feature>
<comment type="caution">
    <text evidence="2">The sequence shown here is derived from an EMBL/GenBank/DDBJ whole genome shotgun (WGS) entry which is preliminary data.</text>
</comment>
<keyword evidence="1" id="KW-0472">Membrane</keyword>
<name>A0A1X0QLF6_9MICR</name>
<dbReference type="EMBL" id="LTAI01000006">
    <property type="protein sequence ID" value="ORE00588.1"/>
    <property type="molecule type" value="Genomic_DNA"/>
</dbReference>
<dbReference type="Proteomes" id="UP000192501">
    <property type="component" value="Unassembled WGS sequence"/>
</dbReference>
<organism evidence="2 3">
    <name type="scientific">Hepatospora eriocheir</name>
    <dbReference type="NCBI Taxonomy" id="1081669"/>
    <lineage>
        <taxon>Eukaryota</taxon>
        <taxon>Fungi</taxon>
        <taxon>Fungi incertae sedis</taxon>
        <taxon>Microsporidia</taxon>
        <taxon>Hepatosporidae</taxon>
        <taxon>Hepatospora</taxon>
    </lineage>
</organism>
<keyword evidence="1" id="KW-1133">Transmembrane helix</keyword>
<dbReference type="AlphaFoldDB" id="A0A1X0QLF6"/>